<dbReference type="Pfam" id="PF17921">
    <property type="entry name" value="Integrase_H2C2"/>
    <property type="match status" value="1"/>
</dbReference>
<dbReference type="Proteomes" id="UP000007110">
    <property type="component" value="Unassembled WGS sequence"/>
</dbReference>
<evidence type="ECO:0000256" key="1">
    <source>
        <dbReference type="PROSITE-ProRule" id="PRU00047"/>
    </source>
</evidence>
<dbReference type="FunFam" id="1.10.340.70:FF:000003">
    <property type="entry name" value="Protein CBG25708"/>
    <property type="match status" value="1"/>
</dbReference>
<feature type="region of interest" description="Disordered" evidence="2">
    <location>
        <begin position="185"/>
        <end position="207"/>
    </location>
</feature>
<dbReference type="CDD" id="cd09274">
    <property type="entry name" value="RNase_HI_RT_Ty3"/>
    <property type="match status" value="1"/>
</dbReference>
<evidence type="ECO:0000259" key="3">
    <source>
        <dbReference type="PROSITE" id="PS50158"/>
    </source>
</evidence>
<dbReference type="PROSITE" id="PS50994">
    <property type="entry name" value="INTEGRASE"/>
    <property type="match status" value="1"/>
</dbReference>
<dbReference type="InterPro" id="IPR041588">
    <property type="entry name" value="Integrase_H2C2"/>
</dbReference>
<dbReference type="GO" id="GO:0015074">
    <property type="term" value="P:DNA integration"/>
    <property type="evidence" value="ECO:0007669"/>
    <property type="project" value="InterPro"/>
</dbReference>
<dbReference type="KEGG" id="spu:115926403"/>
<dbReference type="RefSeq" id="XP_030846946.1">
    <property type="nucleotide sequence ID" value="XM_030991086.1"/>
</dbReference>
<organism evidence="6 7">
    <name type="scientific">Strongylocentrotus purpuratus</name>
    <name type="common">Purple sea urchin</name>
    <dbReference type="NCBI Taxonomy" id="7668"/>
    <lineage>
        <taxon>Eukaryota</taxon>
        <taxon>Metazoa</taxon>
        <taxon>Echinodermata</taxon>
        <taxon>Eleutherozoa</taxon>
        <taxon>Echinozoa</taxon>
        <taxon>Echinoidea</taxon>
        <taxon>Euechinoidea</taxon>
        <taxon>Echinacea</taxon>
        <taxon>Camarodonta</taxon>
        <taxon>Echinidea</taxon>
        <taxon>Strongylocentrotidae</taxon>
        <taxon>Strongylocentrotus</taxon>
    </lineage>
</organism>
<feature type="compositionally biased region" description="Basic and acidic residues" evidence="2">
    <location>
        <begin position="194"/>
        <end position="207"/>
    </location>
</feature>
<dbReference type="Pfam" id="PF00665">
    <property type="entry name" value="rve"/>
    <property type="match status" value="1"/>
</dbReference>
<keyword evidence="1" id="KW-0863">Zinc-finger</keyword>
<dbReference type="InterPro" id="IPR000477">
    <property type="entry name" value="RT_dom"/>
</dbReference>
<sequence length="1357" mass="154444">MARLPEMNWQMPDLASGFSLFKQRMELCLKDLDITDEVKIATKIKIALGVEGLRRLNASGLSTADQDKPEKVWDFFEKQLKVSINFRIHRLELMRYRQKPEESIDDFVTRCRDKSRQCTFTDAELNERIIELVIASTHFDGLQRDLLQKPAGHPLTDVVTLGRQYEAIAAGKQCLADLTPVSNIDAFSRKPQRPSKDGRSRMSERKQCGNCGLHHPRKCPAYHDNCKYCGKKGHWAKFCRSKSDRRRGPSHEKVDTSPLEVNEQIPSTHEEDCVPHHFSTIVISSMDTKDEEEDKEAFAVLDIACPYKAGQHHLKVKIDTGAGGNTLPLRIVNKMYPDGQWRSIVRPRRVRLMAYGETVIPCIGSLDLMCQYDDSGWSKREFFVVNVPGPLILGLSSCKALKLVTLHTVEQCVEAPVNVPGQAPCIRTVDDLISRWPSQFDRIGNFKDPATLLLKEDANPHIDAPRKCSIHIKDKLKTELDKMEKQCVIRKVTHHTDWCSSITTSVKKDGSIRVCLDPKRLNESLKRCPHKIQTLKEINPSFANGKFFTKLDAKSGYWSVHLSEDSQELTTFRTPFGRYCFLRLPFGLSTSQDLFQQRMDDIIGQTQGCVCIADDIVVMGRTEEEHDLNLTKLLEVASKEGLVFNSSKCVVKASSINFFGTIYSDQGISPDPCKVEDIHTMSTPQDKEDLQRFLGMMNFLSPYIPNYADQVAILRYLMKKDVPFMWQEDHQEAYCQLKKAIQQDSLLKYYDPGLPVTLEVDASSKGLGACLSQRGRPVAYASKSLSPCQAQYSNIERETLALVFGITRFHTYLFGRDFKILTDHKPLVTICSKPLTSAPPRLQRLLVKIQGYNFTIEHRPGTEMIIPDTLSRLPNPTKAEDIPLDVHVESILLDEVEDPLGIDLLHFGSLKQEALQKETTRDPILQQVKEFTHAGWPATIQELPSDLRPFWPFRDELGMSGGVLFKGRQVIIPQSMRQDILQQLHKGHPGIEKMRLLARQSVYWPNINRQIDESVRLCNQCQERMPEQRREPLLPHEIPITPWTKVGMDLFELNMVQYLLIVDYHSKFPVVQRLTSTTSASVANAVTGIFGLLGSPTEIMSDNGPQFIGAAFQQMCKEWGITHQTSSPRYPQSNGQIERTVRTVKEIIRKTQTTGESTAAALLNLRCTPVDAHLPSPVEMMFGRQVRTLLPANLDSNTTYQGQKNQERLEQRRGRMKTDYDAVGSKQELQPLRVGQKVRFLDKESHTWIPAEVTNLCNDLQARSYIVTTPNGTRLRRNRRKEPTVLVGALRNTKEARTVLRSPREKRLFMLCIDSSNCYKIFLVLQLDYPAQAAVIRDFFDRLIYGIRTNDFINHGP</sequence>
<dbReference type="GO" id="GO:0003676">
    <property type="term" value="F:nucleic acid binding"/>
    <property type="evidence" value="ECO:0007669"/>
    <property type="project" value="InterPro"/>
</dbReference>
<keyword evidence="1" id="KW-0862">Zinc</keyword>
<dbReference type="SUPFAM" id="SSF53098">
    <property type="entry name" value="Ribonuclease H-like"/>
    <property type="match status" value="1"/>
</dbReference>
<dbReference type="PROSITE" id="PS50878">
    <property type="entry name" value="RT_POL"/>
    <property type="match status" value="1"/>
</dbReference>
<dbReference type="InterPro" id="IPR001584">
    <property type="entry name" value="Integrase_cat-core"/>
</dbReference>
<evidence type="ECO:0008006" key="8">
    <source>
        <dbReference type="Google" id="ProtNLM"/>
    </source>
</evidence>
<dbReference type="Pfam" id="PF17919">
    <property type="entry name" value="RT_RNaseH_2"/>
    <property type="match status" value="1"/>
</dbReference>
<dbReference type="Gene3D" id="3.10.10.10">
    <property type="entry name" value="HIV Type 1 Reverse Transcriptase, subunit A, domain 1"/>
    <property type="match status" value="1"/>
</dbReference>
<evidence type="ECO:0000259" key="4">
    <source>
        <dbReference type="PROSITE" id="PS50878"/>
    </source>
</evidence>
<dbReference type="CDD" id="cd05481">
    <property type="entry name" value="retropepsin_like_LTR_1"/>
    <property type="match status" value="1"/>
</dbReference>
<keyword evidence="1" id="KW-0479">Metal-binding</keyword>
<dbReference type="FunFam" id="3.30.420.10:FF:000063">
    <property type="entry name" value="Retrovirus-related Pol polyprotein from transposon 297-like Protein"/>
    <property type="match status" value="1"/>
</dbReference>
<reference evidence="6" key="2">
    <citation type="submission" date="2021-01" db="UniProtKB">
        <authorList>
            <consortium name="EnsemblMetazoa"/>
        </authorList>
    </citation>
    <scope>IDENTIFICATION</scope>
</reference>
<reference evidence="7" key="1">
    <citation type="submission" date="2015-02" db="EMBL/GenBank/DDBJ databases">
        <title>Genome sequencing for Strongylocentrotus purpuratus.</title>
        <authorList>
            <person name="Murali S."/>
            <person name="Liu Y."/>
            <person name="Vee V."/>
            <person name="English A."/>
            <person name="Wang M."/>
            <person name="Skinner E."/>
            <person name="Han Y."/>
            <person name="Muzny D.M."/>
            <person name="Worley K.C."/>
            <person name="Gibbs R.A."/>
        </authorList>
    </citation>
    <scope>NUCLEOTIDE SEQUENCE</scope>
</reference>
<dbReference type="EnsemblMetazoa" id="XM_030991086">
    <property type="protein sequence ID" value="XP_030846946"/>
    <property type="gene ID" value="LOC115926403"/>
</dbReference>
<dbReference type="Pfam" id="PF00078">
    <property type="entry name" value="RVT_1"/>
    <property type="match status" value="1"/>
</dbReference>
<dbReference type="PANTHER" id="PTHR37984">
    <property type="entry name" value="PROTEIN CBG26694"/>
    <property type="match status" value="1"/>
</dbReference>
<evidence type="ECO:0000256" key="2">
    <source>
        <dbReference type="SAM" id="MobiDB-lite"/>
    </source>
</evidence>
<dbReference type="PROSITE" id="PS50158">
    <property type="entry name" value="ZF_CCHC"/>
    <property type="match status" value="1"/>
</dbReference>
<dbReference type="InterPro" id="IPR050951">
    <property type="entry name" value="Retrovirus_Pol_polyprotein"/>
</dbReference>
<dbReference type="InParanoid" id="A0A7M7P705"/>
<dbReference type="InterPro" id="IPR043502">
    <property type="entry name" value="DNA/RNA_pol_sf"/>
</dbReference>
<feature type="domain" description="Reverse transcriptase" evidence="4">
    <location>
        <begin position="486"/>
        <end position="663"/>
    </location>
</feature>
<feature type="domain" description="Integrase catalytic" evidence="5">
    <location>
        <begin position="1038"/>
        <end position="1150"/>
    </location>
</feature>
<protein>
    <recommendedName>
        <fullName evidence="8">Endonuclease</fullName>
    </recommendedName>
</protein>
<proteinExistence type="predicted"/>
<dbReference type="GO" id="GO:0008270">
    <property type="term" value="F:zinc ion binding"/>
    <property type="evidence" value="ECO:0007669"/>
    <property type="project" value="UniProtKB-KW"/>
</dbReference>
<keyword evidence="7" id="KW-1185">Reference proteome</keyword>
<accession>A0A7M7P705</accession>
<dbReference type="InterPro" id="IPR043128">
    <property type="entry name" value="Rev_trsase/Diguanyl_cyclase"/>
</dbReference>
<dbReference type="GeneID" id="115926403"/>
<dbReference type="InterPro" id="IPR012337">
    <property type="entry name" value="RNaseH-like_sf"/>
</dbReference>
<dbReference type="InterPro" id="IPR001878">
    <property type="entry name" value="Znf_CCHC"/>
</dbReference>
<dbReference type="Gene3D" id="3.30.420.10">
    <property type="entry name" value="Ribonuclease H-like superfamily/Ribonuclease H"/>
    <property type="match status" value="1"/>
</dbReference>
<evidence type="ECO:0000259" key="5">
    <source>
        <dbReference type="PROSITE" id="PS50994"/>
    </source>
</evidence>
<dbReference type="CDD" id="cd01647">
    <property type="entry name" value="RT_LTR"/>
    <property type="match status" value="1"/>
</dbReference>
<dbReference type="InterPro" id="IPR036397">
    <property type="entry name" value="RNaseH_sf"/>
</dbReference>
<evidence type="ECO:0000313" key="6">
    <source>
        <dbReference type="EnsemblMetazoa" id="XP_030846946"/>
    </source>
</evidence>
<name>A0A7M7P705_STRPU</name>
<dbReference type="SUPFAM" id="SSF56672">
    <property type="entry name" value="DNA/RNA polymerases"/>
    <property type="match status" value="1"/>
</dbReference>
<dbReference type="Gene3D" id="3.30.70.270">
    <property type="match status" value="2"/>
</dbReference>
<dbReference type="InterPro" id="IPR041577">
    <property type="entry name" value="RT_RNaseH_2"/>
</dbReference>
<feature type="domain" description="CCHC-type" evidence="3">
    <location>
        <begin position="226"/>
        <end position="241"/>
    </location>
</feature>
<dbReference type="PANTHER" id="PTHR37984:SF7">
    <property type="entry name" value="INTEGRASE CATALYTIC DOMAIN-CONTAINING PROTEIN"/>
    <property type="match status" value="1"/>
</dbReference>
<dbReference type="Gene3D" id="1.10.340.70">
    <property type="match status" value="1"/>
</dbReference>
<dbReference type="FunFam" id="3.30.70.270:FF:000023">
    <property type="entry name" value="Pol"/>
    <property type="match status" value="1"/>
</dbReference>
<evidence type="ECO:0000313" key="7">
    <source>
        <dbReference type="Proteomes" id="UP000007110"/>
    </source>
</evidence>
<dbReference type="OrthoDB" id="775972at2759"/>